<gene>
    <name evidence="1" type="ORF">KQ248_22745</name>
</gene>
<proteinExistence type="predicted"/>
<evidence type="ECO:0000313" key="2">
    <source>
        <dbReference type="Proteomes" id="UP000683436"/>
    </source>
</evidence>
<reference evidence="1 2" key="1">
    <citation type="submission" date="2021-06" db="EMBL/GenBank/DDBJ databases">
        <title>Microbial metabolic specificity influences pelagic lipid remineralization.</title>
        <authorList>
            <person name="Behrendt L."/>
            <person name="Hunter J.E."/>
            <person name="Alcolombri U."/>
            <person name="Smriga S."/>
            <person name="Mincer T."/>
            <person name="Lowenstein D.P."/>
            <person name="Peaudecerf F.J."/>
            <person name="Fernandez V.I."/>
            <person name="Fredricks H."/>
            <person name="Almblad H."/>
            <person name="Harrison J.J."/>
            <person name="Stocker R."/>
            <person name="Van Mooy B.A.S."/>
        </authorList>
    </citation>
    <scope>NUCLEOTIDE SEQUENCE [LARGE SCALE GENOMIC DNA]</scope>
    <source>
        <strain evidence="1 2">A252</strain>
        <plasmid evidence="1 2">megaplasmid</plasmid>
    </source>
</reference>
<dbReference type="RefSeq" id="WP_216707297.1">
    <property type="nucleotide sequence ID" value="NZ_CP076684.1"/>
</dbReference>
<name>A0ABX8J045_9GAMM</name>
<sequence>MYMHSAAKLVEHVAELSEGSASEGDQSHLKISGHYVWLAQQARGFASSATLDDLAATSVHFEVPLGWLRRTRELNWDTFEIPPEDRPDVIKDQRKKAELQLVAWLDALATMGMLTPENHSKLLYEVIDLSDDKSGRQKEPVHEGD</sequence>
<evidence type="ECO:0000313" key="1">
    <source>
        <dbReference type="EMBL" id="QWV19452.1"/>
    </source>
</evidence>
<keyword evidence="2" id="KW-1185">Reference proteome</keyword>
<dbReference type="EMBL" id="CP076684">
    <property type="protein sequence ID" value="QWV19452.1"/>
    <property type="molecule type" value="Genomic_DNA"/>
</dbReference>
<geneLocation type="plasmid" evidence="1 2">
    <name>megaplasmid</name>
</geneLocation>
<accession>A0ABX8J045</accession>
<organism evidence="1 2">
    <name type="scientific">Stutzerimonas zhaodongensis</name>
    <dbReference type="NCBI Taxonomy" id="1176257"/>
    <lineage>
        <taxon>Bacteria</taxon>
        <taxon>Pseudomonadati</taxon>
        <taxon>Pseudomonadota</taxon>
        <taxon>Gammaproteobacteria</taxon>
        <taxon>Pseudomonadales</taxon>
        <taxon>Pseudomonadaceae</taxon>
        <taxon>Stutzerimonas</taxon>
    </lineage>
</organism>
<keyword evidence="1" id="KW-0614">Plasmid</keyword>
<dbReference type="Proteomes" id="UP000683436">
    <property type="component" value="Plasmid megaplasmid"/>
</dbReference>
<protein>
    <submittedName>
        <fullName evidence="1">Uncharacterized protein</fullName>
    </submittedName>
</protein>